<dbReference type="InterPro" id="IPR006685">
    <property type="entry name" value="MscS_channel_2nd"/>
</dbReference>
<dbReference type="Gene3D" id="3.30.70.100">
    <property type="match status" value="1"/>
</dbReference>
<dbReference type="PANTHER" id="PTHR30460">
    <property type="entry name" value="MODERATE CONDUCTANCE MECHANOSENSITIVE CHANNEL YBIO"/>
    <property type="match status" value="1"/>
</dbReference>
<evidence type="ECO:0000256" key="3">
    <source>
        <dbReference type="ARBA" id="ARBA00022475"/>
    </source>
</evidence>
<evidence type="ECO:0000256" key="6">
    <source>
        <dbReference type="ARBA" id="ARBA00023136"/>
    </source>
</evidence>
<dbReference type="PANTHER" id="PTHR30460:SF0">
    <property type="entry name" value="MODERATE CONDUCTANCE MECHANOSENSITIVE CHANNEL YBIO"/>
    <property type="match status" value="1"/>
</dbReference>
<dbReference type="InterPro" id="IPR010920">
    <property type="entry name" value="LSM_dom_sf"/>
</dbReference>
<dbReference type="RefSeq" id="WP_041808649.1">
    <property type="nucleotide sequence ID" value="NZ_CP019581.1"/>
</dbReference>
<dbReference type="InterPro" id="IPR011066">
    <property type="entry name" value="MscS_channel_C_sf"/>
</dbReference>
<evidence type="ECO:0000256" key="1">
    <source>
        <dbReference type="ARBA" id="ARBA00004651"/>
    </source>
</evidence>
<gene>
    <name evidence="10" type="primary">ykuT</name>
    <name evidence="10" type="ORF">LH5_01985</name>
</gene>
<dbReference type="Gene3D" id="1.10.287.1260">
    <property type="match status" value="1"/>
</dbReference>
<dbReference type="Pfam" id="PF00924">
    <property type="entry name" value="MS_channel_2nd"/>
    <property type="match status" value="1"/>
</dbReference>
<dbReference type="SUPFAM" id="SSF50182">
    <property type="entry name" value="Sm-like ribonucleoproteins"/>
    <property type="match status" value="1"/>
</dbReference>
<evidence type="ECO:0000256" key="7">
    <source>
        <dbReference type="ARBA" id="ARBA00059688"/>
    </source>
</evidence>
<dbReference type="InterPro" id="IPR011014">
    <property type="entry name" value="MscS_channel_TM-2"/>
</dbReference>
<dbReference type="GeneID" id="99758119"/>
<evidence type="ECO:0000259" key="9">
    <source>
        <dbReference type="Pfam" id="PF21088"/>
    </source>
</evidence>
<dbReference type="InterPro" id="IPR023408">
    <property type="entry name" value="MscS_beta-dom_sf"/>
</dbReference>
<keyword evidence="5" id="KW-1133">Transmembrane helix</keyword>
<organism evidence="10 11">
    <name type="scientific">Lactobacillus helveticus</name>
    <name type="common">Lactobacillus suntoryeus</name>
    <dbReference type="NCBI Taxonomy" id="1587"/>
    <lineage>
        <taxon>Bacteria</taxon>
        <taxon>Bacillati</taxon>
        <taxon>Bacillota</taxon>
        <taxon>Bacilli</taxon>
        <taxon>Lactobacillales</taxon>
        <taxon>Lactobacillaceae</taxon>
        <taxon>Lactobacillus</taxon>
    </lineage>
</organism>
<keyword evidence="3" id="KW-1003">Cell membrane</keyword>
<feature type="domain" description="Mechanosensitive ion channel MscS" evidence="8">
    <location>
        <begin position="119"/>
        <end position="181"/>
    </location>
</feature>
<comment type="function">
    <text evidence="7">May play a role in resistance to osmotic downshock.</text>
</comment>
<dbReference type="InterPro" id="IPR045276">
    <property type="entry name" value="YbiO_bact"/>
</dbReference>
<keyword evidence="4" id="KW-0812">Transmembrane</keyword>
<reference evidence="10 11" key="1">
    <citation type="submission" date="2017-02" db="EMBL/GenBank/DDBJ databases">
        <title>Complete genome sequence of Lactobacillus helveticus.</title>
        <authorList>
            <person name="Kim J.F."/>
            <person name="Chung Y."/>
            <person name="Kwak M."/>
        </authorList>
    </citation>
    <scope>NUCLEOTIDE SEQUENCE [LARGE SCALE GENOMIC DNA]</scope>
    <source>
        <strain evidence="10 11">LH5</strain>
    </source>
</reference>
<evidence type="ECO:0000313" key="10">
    <source>
        <dbReference type="EMBL" id="AZK92211.1"/>
    </source>
</evidence>
<accession>A0A3S8SEK0</accession>
<dbReference type="GO" id="GO:0005886">
    <property type="term" value="C:plasma membrane"/>
    <property type="evidence" value="ECO:0007669"/>
    <property type="project" value="UniProtKB-SubCell"/>
</dbReference>
<evidence type="ECO:0000256" key="5">
    <source>
        <dbReference type="ARBA" id="ARBA00022989"/>
    </source>
</evidence>
<evidence type="ECO:0000256" key="2">
    <source>
        <dbReference type="ARBA" id="ARBA00008017"/>
    </source>
</evidence>
<evidence type="ECO:0000256" key="4">
    <source>
        <dbReference type="ARBA" id="ARBA00022692"/>
    </source>
</evidence>
<dbReference type="Gene3D" id="2.30.30.60">
    <property type="match status" value="1"/>
</dbReference>
<comment type="similarity">
    <text evidence="2">Belongs to the MscS (TC 1.A.23) family.</text>
</comment>
<proteinExistence type="inferred from homology"/>
<keyword evidence="6" id="KW-0472">Membrane</keyword>
<dbReference type="FunFam" id="2.30.30.60:FF:000001">
    <property type="entry name" value="MscS Mechanosensitive ion channel"/>
    <property type="match status" value="1"/>
</dbReference>
<dbReference type="AlphaFoldDB" id="A0A3S8SEK0"/>
<dbReference type="InterPro" id="IPR049142">
    <property type="entry name" value="MS_channel_1st"/>
</dbReference>
<evidence type="ECO:0000313" key="11">
    <source>
        <dbReference type="Proteomes" id="UP000267945"/>
    </source>
</evidence>
<feature type="domain" description="Mechanosensitive ion channel transmembrane helices 2/3" evidence="9">
    <location>
        <begin position="76"/>
        <end position="116"/>
    </location>
</feature>
<dbReference type="Pfam" id="PF21088">
    <property type="entry name" value="MS_channel_1st"/>
    <property type="match status" value="1"/>
</dbReference>
<protein>
    <submittedName>
        <fullName evidence="10">Putative MscS family protein YkuT</fullName>
    </submittedName>
</protein>
<evidence type="ECO:0000259" key="8">
    <source>
        <dbReference type="Pfam" id="PF00924"/>
    </source>
</evidence>
<dbReference type="Proteomes" id="UP000267945">
    <property type="component" value="Chromosome"/>
</dbReference>
<dbReference type="GO" id="GO:0008381">
    <property type="term" value="F:mechanosensitive monoatomic ion channel activity"/>
    <property type="evidence" value="ECO:0007669"/>
    <property type="project" value="InterPro"/>
</dbReference>
<name>A0A3S8SEK0_LACHE</name>
<dbReference type="EMBL" id="CP019581">
    <property type="protein sequence ID" value="AZK92211.1"/>
    <property type="molecule type" value="Genomic_DNA"/>
</dbReference>
<dbReference type="SUPFAM" id="SSF82689">
    <property type="entry name" value="Mechanosensitive channel protein MscS (YggB), C-terminal domain"/>
    <property type="match status" value="1"/>
</dbReference>
<dbReference type="SUPFAM" id="SSF82861">
    <property type="entry name" value="Mechanosensitive channel protein MscS (YggB), transmembrane region"/>
    <property type="match status" value="1"/>
</dbReference>
<comment type="subcellular location">
    <subcellularLocation>
        <location evidence="1">Cell membrane</location>
        <topology evidence="1">Multi-pass membrane protein</topology>
    </subcellularLocation>
</comment>
<sequence length="283" mass="31386">MKLPTLPTHINMHKIQFNWDKIGQNFLSIIWQLAITTLIFYLLSHFGHKIINNYLARHNTIRNKRTKTITALINSIFQYTLIFFYLFGILSIIDVPVGTLLASAGIFSLALGMGAQGFVNDLVNGFFILSEDQFDVGDTVSINGQIGTVDQLGLRTTRLKASDGSIIYIPNRDITIVQNLAHNAIGLTINLELDADNDFEQVKHIIKEVNISIKPEKGTISSGPSIIGVSGQNGRTVTYAVYFKVKPEKQSAVKNLYLGKYIQALHKNDIKFATTASTIKTSA</sequence>